<sequence length="240" mass="25694">MTTLPRLRAEVARRYAALDLPAWPAPHPDGAPPREEEYSRVTDPQRYRIAGARARVWAEVLAEAGAVVVPDPVRGIPLDEAGRADLAAPVDRALRVAPPACVDGASPWWLLETDVPQDDDGGVLPVLRVAVGAPGQVHALLPDCGCDACDPGSDELLEAVDQAVVHAVGTGVSLRGRHGLRRRDWHVHWREDGTAEALGRVPGWSFEALTDACRDLAAGGRPRLPRGTEATVRAGWLPEA</sequence>
<gene>
    <name evidence="2" type="ORF">HDA34_001405</name>
</gene>
<evidence type="ECO:0000256" key="1">
    <source>
        <dbReference type="SAM" id="MobiDB-lite"/>
    </source>
</evidence>
<name>A0ABR6D0S8_9MICC</name>
<reference evidence="2 3" key="1">
    <citation type="submission" date="2020-08" db="EMBL/GenBank/DDBJ databases">
        <title>Sequencing the genomes of 1000 actinobacteria strains.</title>
        <authorList>
            <person name="Klenk H.-P."/>
        </authorList>
    </citation>
    <scope>NUCLEOTIDE SEQUENCE [LARGE SCALE GENOMIC DNA]</scope>
    <source>
        <strain evidence="2 3">DSM 21948</strain>
    </source>
</reference>
<accession>A0ABR6D0S8</accession>
<evidence type="ECO:0000313" key="3">
    <source>
        <dbReference type="Proteomes" id="UP000572670"/>
    </source>
</evidence>
<evidence type="ECO:0000313" key="2">
    <source>
        <dbReference type="EMBL" id="MBA9059698.1"/>
    </source>
</evidence>
<keyword evidence="3" id="KW-1185">Reference proteome</keyword>
<proteinExistence type="predicted"/>
<organism evidence="2 3">
    <name type="scientific">Micrococcus yunnanensis</name>
    <dbReference type="NCBI Taxonomy" id="566027"/>
    <lineage>
        <taxon>Bacteria</taxon>
        <taxon>Bacillati</taxon>
        <taxon>Actinomycetota</taxon>
        <taxon>Actinomycetes</taxon>
        <taxon>Micrococcales</taxon>
        <taxon>Micrococcaceae</taxon>
        <taxon>Micrococcus</taxon>
    </lineage>
</organism>
<comment type="caution">
    <text evidence="2">The sequence shown here is derived from an EMBL/GenBank/DDBJ whole genome shotgun (WGS) entry which is preliminary data.</text>
</comment>
<feature type="compositionally biased region" description="Basic and acidic residues" evidence="1">
    <location>
        <begin position="32"/>
        <end position="41"/>
    </location>
</feature>
<feature type="region of interest" description="Disordered" evidence="1">
    <location>
        <begin position="21"/>
        <end position="41"/>
    </location>
</feature>
<dbReference type="InterPro" id="IPR045773">
    <property type="entry name" value="DUF6226"/>
</dbReference>
<protein>
    <submittedName>
        <fullName evidence="2">Uncharacterized protein</fullName>
    </submittedName>
</protein>
<dbReference type="GeneID" id="93363757"/>
<dbReference type="EMBL" id="JACJIK010000001">
    <property type="protein sequence ID" value="MBA9059698.1"/>
    <property type="molecule type" value="Genomic_DNA"/>
</dbReference>
<dbReference type="Proteomes" id="UP000572670">
    <property type="component" value="Unassembled WGS sequence"/>
</dbReference>
<dbReference type="RefSeq" id="WP_044659362.1">
    <property type="nucleotide sequence ID" value="NZ_BAAAYW010000012.1"/>
</dbReference>
<dbReference type="Pfam" id="PF19736">
    <property type="entry name" value="DUF6226"/>
    <property type="match status" value="1"/>
</dbReference>